<name>A0A0K2V2Z9_LEPSM</name>
<dbReference type="EMBL" id="HACA01027151">
    <property type="protein sequence ID" value="CDW44512.1"/>
    <property type="molecule type" value="Transcribed_RNA"/>
</dbReference>
<dbReference type="AlphaFoldDB" id="A0A0K2V2Z9"/>
<sequence>MGQFWCTETWPPSSPDLNPLDFFIWGTLETETNKNSNLTEVICSG</sequence>
<dbReference type="Gene3D" id="3.30.420.10">
    <property type="entry name" value="Ribonuclease H-like superfamily/Ribonuclease H"/>
    <property type="match status" value="1"/>
</dbReference>
<reference evidence="1" key="1">
    <citation type="submission" date="2014-05" db="EMBL/GenBank/DDBJ databases">
        <authorList>
            <person name="Chronopoulou M."/>
        </authorList>
    </citation>
    <scope>NUCLEOTIDE SEQUENCE</scope>
    <source>
        <tissue evidence="1">Whole organism</tissue>
    </source>
</reference>
<accession>A0A0K2V2Z9</accession>
<proteinExistence type="predicted"/>
<organism evidence="1">
    <name type="scientific">Lepeophtheirus salmonis</name>
    <name type="common">Salmon louse</name>
    <name type="synonym">Caligus salmonis</name>
    <dbReference type="NCBI Taxonomy" id="72036"/>
    <lineage>
        <taxon>Eukaryota</taxon>
        <taxon>Metazoa</taxon>
        <taxon>Ecdysozoa</taxon>
        <taxon>Arthropoda</taxon>
        <taxon>Crustacea</taxon>
        <taxon>Multicrustacea</taxon>
        <taxon>Hexanauplia</taxon>
        <taxon>Copepoda</taxon>
        <taxon>Siphonostomatoida</taxon>
        <taxon>Caligidae</taxon>
        <taxon>Lepeophtheirus</taxon>
    </lineage>
</organism>
<protein>
    <submittedName>
        <fullName evidence="1">Uncharacterized protein</fullName>
    </submittedName>
</protein>
<dbReference type="InterPro" id="IPR036397">
    <property type="entry name" value="RNaseH_sf"/>
</dbReference>
<dbReference type="GO" id="GO:0003676">
    <property type="term" value="F:nucleic acid binding"/>
    <property type="evidence" value="ECO:0007669"/>
    <property type="project" value="InterPro"/>
</dbReference>
<evidence type="ECO:0000313" key="1">
    <source>
        <dbReference type="EMBL" id="CDW44512.1"/>
    </source>
</evidence>